<sequence precursor="true">MKKIIITIGLSVILFYLLSFYFSTQHATLISIIFLLVVLWSNEGLALGVVSLLPILLFPTFDILSTNETVSNYSKSIIFLFLGGFMIAIATQKTELHKYISNKLLTLFPNTPRGIIFSLAITSACLSSLISNTTTALLLIPIAIYLSDDVKVRLRFVLAIAYGASIGGIVTPIGTPPNLILLGFMEQHHLEAIPFVKWIVLTAPLAMAMLIVIPYVLSIGMKNSVIDASLHKVKPLTSDQKRLIYILGSLIILLFVNSKIEPYYMGLGLNEKGILLGYGLLMFLPKIGFLTWDDTVKVPYEIMFLFGAGFSIAMAFSKTGLADVIAHHLLSLTGLPVVVLIVLVAALVTFTTEITSNTALISVVLPILYSLGNVGGVDLSLILFIATICASYAFMLPIATPANAIAMSSGVVKVSDMAKYGFIFNILGIVFITIIAMVYWQYSI</sequence>
<dbReference type="STRING" id="572480.Arnit_1557"/>
<keyword evidence="3 6" id="KW-0812">Transmembrane</keyword>
<keyword evidence="4 6" id="KW-1133">Transmembrane helix</keyword>
<dbReference type="EMBL" id="CP001999">
    <property type="protein sequence ID" value="ADG93212.1"/>
    <property type="molecule type" value="Genomic_DNA"/>
</dbReference>
<feature type="domain" description="Citrate transporter-like" evidence="7">
    <location>
        <begin position="38"/>
        <end position="388"/>
    </location>
</feature>
<feature type="transmembrane region" description="Helical" evidence="6">
    <location>
        <begin position="242"/>
        <end position="260"/>
    </location>
</feature>
<evidence type="ECO:0000256" key="2">
    <source>
        <dbReference type="ARBA" id="ARBA00022448"/>
    </source>
</evidence>
<dbReference type="GO" id="GO:0005886">
    <property type="term" value="C:plasma membrane"/>
    <property type="evidence" value="ECO:0007669"/>
    <property type="project" value="TreeGrafter"/>
</dbReference>
<evidence type="ECO:0000256" key="5">
    <source>
        <dbReference type="ARBA" id="ARBA00023136"/>
    </source>
</evidence>
<feature type="transmembrane region" description="Helical" evidence="6">
    <location>
        <begin position="156"/>
        <end position="175"/>
    </location>
</feature>
<comment type="subcellular location">
    <subcellularLocation>
        <location evidence="1">Membrane</location>
        <topology evidence="1">Multi-pass membrane protein</topology>
    </subcellularLocation>
</comment>
<name>D5V645_ARCNC</name>
<evidence type="ECO:0000256" key="6">
    <source>
        <dbReference type="SAM" id="Phobius"/>
    </source>
</evidence>
<evidence type="ECO:0000256" key="4">
    <source>
        <dbReference type="ARBA" id="ARBA00022989"/>
    </source>
</evidence>
<feature type="transmembrane region" description="Helical" evidence="6">
    <location>
        <begin position="45"/>
        <end position="64"/>
    </location>
</feature>
<dbReference type="HOGENOM" id="CLU_005170_0_0_7"/>
<feature type="transmembrane region" description="Helical" evidence="6">
    <location>
        <begin position="298"/>
        <end position="317"/>
    </location>
</feature>
<dbReference type="NCBIfam" id="TIGR00785">
    <property type="entry name" value="dass"/>
    <property type="match status" value="1"/>
</dbReference>
<proteinExistence type="predicted"/>
<dbReference type="GO" id="GO:0008514">
    <property type="term" value="F:organic anion transmembrane transporter activity"/>
    <property type="evidence" value="ECO:0007669"/>
    <property type="project" value="UniProtKB-ARBA"/>
</dbReference>
<evidence type="ECO:0000313" key="9">
    <source>
        <dbReference type="Proteomes" id="UP000000939"/>
    </source>
</evidence>
<dbReference type="PANTHER" id="PTHR10283">
    <property type="entry name" value="SOLUTE CARRIER FAMILY 13 MEMBER"/>
    <property type="match status" value="1"/>
</dbReference>
<feature type="transmembrane region" description="Helical" evidence="6">
    <location>
        <begin position="12"/>
        <end position="39"/>
    </location>
</feature>
<feature type="transmembrane region" description="Helical" evidence="6">
    <location>
        <begin position="420"/>
        <end position="440"/>
    </location>
</feature>
<keyword evidence="9" id="KW-1185">Reference proteome</keyword>
<dbReference type="Proteomes" id="UP000000939">
    <property type="component" value="Chromosome"/>
</dbReference>
<evidence type="ECO:0000256" key="3">
    <source>
        <dbReference type="ARBA" id="ARBA00022692"/>
    </source>
</evidence>
<feature type="transmembrane region" description="Helical" evidence="6">
    <location>
        <begin position="354"/>
        <end position="372"/>
    </location>
</feature>
<dbReference type="InterPro" id="IPR001898">
    <property type="entry name" value="SLC13A/DASS"/>
</dbReference>
<dbReference type="GO" id="GO:1905039">
    <property type="term" value="P:carboxylic acid transmembrane transport"/>
    <property type="evidence" value="ECO:0007669"/>
    <property type="project" value="UniProtKB-ARBA"/>
</dbReference>
<keyword evidence="2" id="KW-0813">Transport</keyword>
<accession>D5V645</accession>
<dbReference type="Pfam" id="PF03600">
    <property type="entry name" value="CitMHS"/>
    <property type="match status" value="1"/>
</dbReference>
<feature type="transmembrane region" description="Helical" evidence="6">
    <location>
        <begin position="379"/>
        <end position="400"/>
    </location>
</feature>
<feature type="transmembrane region" description="Helical" evidence="6">
    <location>
        <begin position="114"/>
        <end position="144"/>
    </location>
</feature>
<organism evidence="8 9">
    <name type="scientific">Arcobacter nitrofigilis (strain ATCC 33309 / DSM 7299 / CCUG 15893 / LMG 7604 / NCTC 12251 / CI)</name>
    <name type="common">Campylobacter nitrofigilis</name>
    <dbReference type="NCBI Taxonomy" id="572480"/>
    <lineage>
        <taxon>Bacteria</taxon>
        <taxon>Pseudomonadati</taxon>
        <taxon>Campylobacterota</taxon>
        <taxon>Epsilonproteobacteria</taxon>
        <taxon>Campylobacterales</taxon>
        <taxon>Arcobacteraceae</taxon>
        <taxon>Arcobacter</taxon>
    </lineage>
</organism>
<dbReference type="eggNOG" id="COG0471">
    <property type="taxonomic scope" value="Bacteria"/>
</dbReference>
<gene>
    <name evidence="8" type="ordered locus">Arnit_1557</name>
</gene>
<protein>
    <submittedName>
        <fullName evidence="8">Anion transporter</fullName>
    </submittedName>
</protein>
<keyword evidence="5 6" id="KW-0472">Membrane</keyword>
<dbReference type="RefSeq" id="WP_013135357.1">
    <property type="nucleotide sequence ID" value="NC_014166.1"/>
</dbReference>
<evidence type="ECO:0000259" key="7">
    <source>
        <dbReference type="Pfam" id="PF03600"/>
    </source>
</evidence>
<dbReference type="AlphaFoldDB" id="D5V645"/>
<dbReference type="KEGG" id="ant:Arnit_1557"/>
<feature type="transmembrane region" description="Helical" evidence="6">
    <location>
        <begin position="76"/>
        <end position="94"/>
    </location>
</feature>
<feature type="transmembrane region" description="Helical" evidence="6">
    <location>
        <begin position="195"/>
        <end position="221"/>
    </location>
</feature>
<evidence type="ECO:0000313" key="8">
    <source>
        <dbReference type="EMBL" id="ADG93212.1"/>
    </source>
</evidence>
<reference evidence="8 9" key="1">
    <citation type="journal article" date="2010" name="Stand. Genomic Sci.">
        <title>Complete genome sequence of Arcobacter nitrofigilis type strain (CI).</title>
        <authorList>
            <person name="Pati A."/>
            <person name="Gronow S."/>
            <person name="Lapidus A."/>
            <person name="Copeland A."/>
            <person name="Glavina Del Rio T."/>
            <person name="Nolan M."/>
            <person name="Lucas S."/>
            <person name="Tice H."/>
            <person name="Cheng J.F."/>
            <person name="Han C."/>
            <person name="Chertkov O."/>
            <person name="Bruce D."/>
            <person name="Tapia R."/>
            <person name="Goodwin L."/>
            <person name="Pitluck S."/>
            <person name="Liolios K."/>
            <person name="Ivanova N."/>
            <person name="Mavromatis K."/>
            <person name="Chen A."/>
            <person name="Palaniappan K."/>
            <person name="Land M."/>
            <person name="Hauser L."/>
            <person name="Chang Y.J."/>
            <person name="Jeffries C.D."/>
            <person name="Detter J.C."/>
            <person name="Rohde M."/>
            <person name="Goker M."/>
            <person name="Bristow J."/>
            <person name="Eisen J.A."/>
            <person name="Markowitz V."/>
            <person name="Hugenholtz P."/>
            <person name="Klenk H.P."/>
            <person name="Kyrpides N.C."/>
        </authorList>
    </citation>
    <scope>NUCLEOTIDE SEQUENCE [LARGE SCALE GENOMIC DNA]</scope>
    <source>
        <strain evidence="9">ATCC 33309 / DSM 7299 / CCUG 15893 / LMG 7604 / NCTC 12251 / CI</strain>
    </source>
</reference>
<evidence type="ECO:0000256" key="1">
    <source>
        <dbReference type="ARBA" id="ARBA00004141"/>
    </source>
</evidence>
<feature type="transmembrane region" description="Helical" evidence="6">
    <location>
        <begin position="329"/>
        <end position="348"/>
    </location>
</feature>
<dbReference type="InterPro" id="IPR004680">
    <property type="entry name" value="Cit_transptr-like_dom"/>
</dbReference>
<dbReference type="PANTHER" id="PTHR10283:SF82">
    <property type="entry name" value="SOLUTE CARRIER FAMILY 13 MEMBER 2"/>
    <property type="match status" value="1"/>
</dbReference>